<keyword evidence="3" id="KW-1185">Reference proteome</keyword>
<dbReference type="RefSeq" id="XP_041294666.1">
    <property type="nucleotide sequence ID" value="XM_041441308.1"/>
</dbReference>
<accession>A0A9P7F9F3</accession>
<evidence type="ECO:0000256" key="1">
    <source>
        <dbReference type="SAM" id="MobiDB-lite"/>
    </source>
</evidence>
<evidence type="ECO:0000313" key="2">
    <source>
        <dbReference type="EMBL" id="KAG2111307.1"/>
    </source>
</evidence>
<gene>
    <name evidence="2" type="ORF">F5147DRAFT_772028</name>
</gene>
<protein>
    <submittedName>
        <fullName evidence="2">Uncharacterized protein</fullName>
    </submittedName>
</protein>
<feature type="compositionally biased region" description="Low complexity" evidence="1">
    <location>
        <begin position="143"/>
        <end position="155"/>
    </location>
</feature>
<feature type="compositionally biased region" description="Polar residues" evidence="1">
    <location>
        <begin position="190"/>
        <end position="199"/>
    </location>
</feature>
<dbReference type="Proteomes" id="UP000823399">
    <property type="component" value="Unassembled WGS sequence"/>
</dbReference>
<name>A0A9P7F9F3_9AGAM</name>
<dbReference type="InterPro" id="IPR046521">
    <property type="entry name" value="DUF6698"/>
</dbReference>
<dbReference type="GeneID" id="64703567"/>
<feature type="region of interest" description="Disordered" evidence="1">
    <location>
        <begin position="136"/>
        <end position="289"/>
    </location>
</feature>
<proteinExistence type="predicted"/>
<sequence>MSPSSALIDDGEKTTVRSGNAKLHNMQKVEAEHIAYAFIQWQARYGISSRDKWSESDGKYSYHDAYYHTIKAIREAPDPDWAKSLLEWWNNAVFTNKKGVLDFNLSENEDEEDDYALMKKQFAMRTIKGWAETNKTPLELDSETSMMDATTTTSTSRREPSSPATTPPPEDLIVSPAARPIPRPHPIKPTTQHASSSSGAHVPPAPTPSPARVSAPTNHSPKPASVATVPHTVVSKKRPSAELLVDSDSPLTDAESEVAPSPAKHPKQGKRAKAGESNKSAGKKRKGRK</sequence>
<dbReference type="Pfam" id="PF20414">
    <property type="entry name" value="DUF6698"/>
    <property type="match status" value="1"/>
</dbReference>
<dbReference type="AlphaFoldDB" id="A0A9P7F9F3"/>
<dbReference type="EMBL" id="JABBWM010000018">
    <property type="protein sequence ID" value="KAG2111307.1"/>
    <property type="molecule type" value="Genomic_DNA"/>
</dbReference>
<organism evidence="2 3">
    <name type="scientific">Suillus discolor</name>
    <dbReference type="NCBI Taxonomy" id="1912936"/>
    <lineage>
        <taxon>Eukaryota</taxon>
        <taxon>Fungi</taxon>
        <taxon>Dikarya</taxon>
        <taxon>Basidiomycota</taxon>
        <taxon>Agaricomycotina</taxon>
        <taxon>Agaricomycetes</taxon>
        <taxon>Agaricomycetidae</taxon>
        <taxon>Boletales</taxon>
        <taxon>Suillineae</taxon>
        <taxon>Suillaceae</taxon>
        <taxon>Suillus</taxon>
    </lineage>
</organism>
<evidence type="ECO:0000313" key="3">
    <source>
        <dbReference type="Proteomes" id="UP000823399"/>
    </source>
</evidence>
<comment type="caution">
    <text evidence="2">The sequence shown here is derived from an EMBL/GenBank/DDBJ whole genome shotgun (WGS) entry which is preliminary data.</text>
</comment>
<reference evidence="2" key="1">
    <citation type="journal article" date="2020" name="New Phytol.">
        <title>Comparative genomics reveals dynamic genome evolution in host specialist ectomycorrhizal fungi.</title>
        <authorList>
            <person name="Lofgren L.A."/>
            <person name="Nguyen N.H."/>
            <person name="Vilgalys R."/>
            <person name="Ruytinx J."/>
            <person name="Liao H.L."/>
            <person name="Branco S."/>
            <person name="Kuo A."/>
            <person name="LaButti K."/>
            <person name="Lipzen A."/>
            <person name="Andreopoulos W."/>
            <person name="Pangilinan J."/>
            <person name="Riley R."/>
            <person name="Hundley H."/>
            <person name="Na H."/>
            <person name="Barry K."/>
            <person name="Grigoriev I.V."/>
            <person name="Stajich J.E."/>
            <person name="Kennedy P.G."/>
        </authorList>
    </citation>
    <scope>NUCLEOTIDE SEQUENCE</scope>
    <source>
        <strain evidence="2">FC423</strain>
    </source>
</reference>
<dbReference type="OrthoDB" id="3220614at2759"/>